<dbReference type="UniPathway" id="UPA00070"/>
<accession>A0A1F7F748</accession>
<comment type="cofactor">
    <cofactor evidence="9">
        <name>FMN</name>
        <dbReference type="ChEBI" id="CHEBI:58210"/>
    </cofactor>
    <text evidence="9">Binds 1 FMN per subunit.</text>
</comment>
<gene>
    <name evidence="9" type="primary">pyrD</name>
    <name evidence="11" type="ORF">A2519_16105</name>
</gene>
<dbReference type="InterPro" id="IPR033888">
    <property type="entry name" value="DHOD_1B"/>
</dbReference>
<dbReference type="GO" id="GO:0006207">
    <property type="term" value="P:'de novo' pyrimidine nucleobase biosynthetic process"/>
    <property type="evidence" value="ECO:0007669"/>
    <property type="project" value="InterPro"/>
</dbReference>
<dbReference type="EMBL" id="MFYX01000109">
    <property type="protein sequence ID" value="OGK02392.1"/>
    <property type="molecule type" value="Genomic_DNA"/>
</dbReference>
<feature type="binding site" evidence="9">
    <location>
        <begin position="68"/>
        <end position="72"/>
    </location>
    <ligand>
        <name>substrate</name>
    </ligand>
</feature>
<dbReference type="PROSITE" id="PS00911">
    <property type="entry name" value="DHODEHASE_1"/>
    <property type="match status" value="1"/>
</dbReference>
<evidence type="ECO:0000256" key="1">
    <source>
        <dbReference type="ARBA" id="ARBA00004496"/>
    </source>
</evidence>
<dbReference type="PANTHER" id="PTHR48109">
    <property type="entry name" value="DIHYDROOROTATE DEHYDROGENASE (QUINONE), MITOCHONDRIAL-RELATED"/>
    <property type="match status" value="1"/>
</dbReference>
<evidence type="ECO:0000256" key="8">
    <source>
        <dbReference type="ARBA" id="ARBA00023002"/>
    </source>
</evidence>
<comment type="catalytic activity">
    <reaction evidence="9">
        <text>(S)-dihydroorotate + A = orotate + AH2</text>
        <dbReference type="Rhea" id="RHEA:18073"/>
        <dbReference type="ChEBI" id="CHEBI:13193"/>
        <dbReference type="ChEBI" id="CHEBI:17499"/>
        <dbReference type="ChEBI" id="CHEBI:30839"/>
        <dbReference type="ChEBI" id="CHEBI:30864"/>
    </reaction>
</comment>
<feature type="binding site" evidence="9">
    <location>
        <position position="98"/>
    </location>
    <ligand>
        <name>FMN</name>
        <dbReference type="ChEBI" id="CHEBI:58210"/>
    </ligand>
</feature>
<dbReference type="PIRSF" id="PIRSF000164">
    <property type="entry name" value="DHO_oxidase"/>
    <property type="match status" value="1"/>
</dbReference>
<dbReference type="GO" id="GO:0005737">
    <property type="term" value="C:cytoplasm"/>
    <property type="evidence" value="ECO:0007669"/>
    <property type="project" value="UniProtKB-SubCell"/>
</dbReference>
<comment type="similarity">
    <text evidence="3 9">Belongs to the dihydroorotate dehydrogenase family. Type 1 subfamily.</text>
</comment>
<dbReference type="AlphaFoldDB" id="A0A1F7F748"/>
<evidence type="ECO:0000313" key="12">
    <source>
        <dbReference type="Proteomes" id="UP000179243"/>
    </source>
</evidence>
<sequence length="302" mass="31981">MGLSVRIGKTALKNPVCVASGTYGFGDEMWDIANLNALGALFTKAVTKESRQGNMPPRIVETPSGMLNAIGLANGGVEWFIREKTPFLCMLKCAVFVNVAGSRLADYDHVVRRLEGVPGISGFEINVSCPNVKKGGISFAAHPSNTAMVVRKLRKATKKTLVIKLSPNVADIAAYARVCEDEGADAISLINTLVGMSVDIDTCRPRLKNITGGLSGPAIRPVGVAMVYKAAQAVRIPVIGIGGIMDARDALEYIIAGATAVQVGTANFVDGAIPEKIVSGIQGYLRRKKAAHFKDIVGCIRI</sequence>
<feature type="binding site" evidence="9">
    <location>
        <position position="126"/>
    </location>
    <ligand>
        <name>FMN</name>
        <dbReference type="ChEBI" id="CHEBI:58210"/>
    </ligand>
</feature>
<evidence type="ECO:0000256" key="9">
    <source>
        <dbReference type="HAMAP-Rule" id="MF_00224"/>
    </source>
</evidence>
<evidence type="ECO:0000259" key="10">
    <source>
        <dbReference type="Pfam" id="PF01180"/>
    </source>
</evidence>
<feature type="binding site" evidence="9">
    <location>
        <position position="164"/>
    </location>
    <ligand>
        <name>FMN</name>
        <dbReference type="ChEBI" id="CHEBI:58210"/>
    </ligand>
</feature>
<evidence type="ECO:0000313" key="11">
    <source>
        <dbReference type="EMBL" id="OGK02392.1"/>
    </source>
</evidence>
<dbReference type="NCBIfam" id="TIGR01037">
    <property type="entry name" value="pyrD_sub1_fam"/>
    <property type="match status" value="1"/>
</dbReference>
<dbReference type="HAMAP" id="MF_00224">
    <property type="entry name" value="DHO_dh_type1"/>
    <property type="match status" value="1"/>
</dbReference>
<evidence type="ECO:0000256" key="2">
    <source>
        <dbReference type="ARBA" id="ARBA00004725"/>
    </source>
</evidence>
<evidence type="ECO:0000256" key="4">
    <source>
        <dbReference type="ARBA" id="ARBA00022490"/>
    </source>
</evidence>
<feature type="binding site" evidence="9">
    <location>
        <position position="190"/>
    </location>
    <ligand>
        <name>FMN</name>
        <dbReference type="ChEBI" id="CHEBI:58210"/>
    </ligand>
</feature>
<feature type="binding site" evidence="9">
    <location>
        <position position="20"/>
    </location>
    <ligand>
        <name>FMN</name>
        <dbReference type="ChEBI" id="CHEBI:58210"/>
    </ligand>
</feature>
<dbReference type="Pfam" id="PF01180">
    <property type="entry name" value="DHO_dh"/>
    <property type="match status" value="1"/>
</dbReference>
<evidence type="ECO:0000256" key="7">
    <source>
        <dbReference type="ARBA" id="ARBA00022975"/>
    </source>
</evidence>
<feature type="binding site" evidence="9">
    <location>
        <begin position="264"/>
        <end position="265"/>
    </location>
    <ligand>
        <name>FMN</name>
        <dbReference type="ChEBI" id="CHEBI:58210"/>
    </ligand>
</feature>
<dbReference type="EC" id="1.3.-.-" evidence="9"/>
<reference evidence="11 12" key="1">
    <citation type="journal article" date="2016" name="Nat. Commun.">
        <title>Thousands of microbial genomes shed light on interconnected biogeochemical processes in an aquifer system.</title>
        <authorList>
            <person name="Anantharaman K."/>
            <person name="Brown C.T."/>
            <person name="Hug L.A."/>
            <person name="Sharon I."/>
            <person name="Castelle C.J."/>
            <person name="Probst A.J."/>
            <person name="Thomas B.C."/>
            <person name="Singh A."/>
            <person name="Wilkins M.J."/>
            <person name="Karaoz U."/>
            <person name="Brodie E.L."/>
            <person name="Williams K.H."/>
            <person name="Hubbard S.S."/>
            <person name="Banfield J.F."/>
        </authorList>
    </citation>
    <scope>NUCLEOTIDE SEQUENCE [LARGE SCALE GENOMIC DNA]</scope>
</reference>
<feature type="binding site" evidence="9">
    <location>
        <begin position="191"/>
        <end position="192"/>
    </location>
    <ligand>
        <name>substrate</name>
    </ligand>
</feature>
<dbReference type="GO" id="GO:0044205">
    <property type="term" value="P:'de novo' UMP biosynthetic process"/>
    <property type="evidence" value="ECO:0007669"/>
    <property type="project" value="UniProtKB-UniRule"/>
</dbReference>
<feature type="domain" description="Dihydroorotate dehydrogenase catalytic" evidence="10">
    <location>
        <begin position="3"/>
        <end position="283"/>
    </location>
</feature>
<dbReference type="PANTHER" id="PTHR48109:SF1">
    <property type="entry name" value="DIHYDROOROTATE DEHYDROGENASE (FUMARATE)"/>
    <property type="match status" value="1"/>
</dbReference>
<keyword evidence="5 9" id="KW-0285">Flavoprotein</keyword>
<dbReference type="Gene3D" id="3.20.20.70">
    <property type="entry name" value="Aldolase class I"/>
    <property type="match status" value="1"/>
</dbReference>
<feature type="binding site" evidence="9">
    <location>
        <position position="44"/>
    </location>
    <ligand>
        <name>substrate</name>
    </ligand>
</feature>
<feature type="binding site" evidence="9">
    <location>
        <begin position="44"/>
        <end position="45"/>
    </location>
    <ligand>
        <name>FMN</name>
        <dbReference type="ChEBI" id="CHEBI:58210"/>
    </ligand>
</feature>
<dbReference type="InterPro" id="IPR050074">
    <property type="entry name" value="DHO_dehydrogenase"/>
</dbReference>
<evidence type="ECO:0000256" key="6">
    <source>
        <dbReference type="ARBA" id="ARBA00022643"/>
    </source>
</evidence>
<dbReference type="InterPro" id="IPR005720">
    <property type="entry name" value="Dihydroorotate_DH_cat"/>
</dbReference>
<proteinExistence type="inferred from homology"/>
<dbReference type="SUPFAM" id="SSF51395">
    <property type="entry name" value="FMN-linked oxidoreductases"/>
    <property type="match status" value="1"/>
</dbReference>
<dbReference type="InterPro" id="IPR024920">
    <property type="entry name" value="Dihydroorotate_DH_1"/>
</dbReference>
<comment type="function">
    <text evidence="9">Catalyzes the conversion of dihydroorotate to orotate.</text>
</comment>
<comment type="pathway">
    <text evidence="2 9">Pyrimidine metabolism; UMP biosynthesis via de novo pathway.</text>
</comment>
<dbReference type="InterPro" id="IPR049622">
    <property type="entry name" value="Dihydroorotate_DH_I"/>
</dbReference>
<feature type="binding site" evidence="9">
    <location>
        <begin position="242"/>
        <end position="243"/>
    </location>
    <ligand>
        <name>FMN</name>
        <dbReference type="ChEBI" id="CHEBI:58210"/>
    </ligand>
</feature>
<evidence type="ECO:0000256" key="5">
    <source>
        <dbReference type="ARBA" id="ARBA00022630"/>
    </source>
</evidence>
<dbReference type="GO" id="GO:0004152">
    <property type="term" value="F:dihydroorotate dehydrogenase activity"/>
    <property type="evidence" value="ECO:0007669"/>
    <property type="project" value="UniProtKB-UniRule"/>
</dbReference>
<dbReference type="Proteomes" id="UP000179243">
    <property type="component" value="Unassembled WGS sequence"/>
</dbReference>
<keyword evidence="8 9" id="KW-0560">Oxidoreductase</keyword>
<keyword evidence="7 9" id="KW-0665">Pyrimidine biosynthesis</keyword>
<dbReference type="PROSITE" id="PS00912">
    <property type="entry name" value="DHODEHASE_2"/>
    <property type="match status" value="1"/>
</dbReference>
<feature type="active site" description="Nucleophile" evidence="9">
    <location>
        <position position="129"/>
    </location>
</feature>
<dbReference type="NCBIfam" id="NF005574">
    <property type="entry name" value="PRK07259.1"/>
    <property type="match status" value="1"/>
</dbReference>
<feature type="binding site" evidence="9">
    <location>
        <position position="216"/>
    </location>
    <ligand>
        <name>FMN</name>
        <dbReference type="ChEBI" id="CHEBI:58210"/>
    </ligand>
</feature>
<organism evidence="11 12">
    <name type="scientific">Candidatus Raymondbacteria bacterium RIFOXYD12_FULL_49_13</name>
    <dbReference type="NCBI Taxonomy" id="1817890"/>
    <lineage>
        <taxon>Bacteria</taxon>
        <taxon>Raymondiibacteriota</taxon>
    </lineage>
</organism>
<keyword evidence="6 9" id="KW-0288">FMN</keyword>
<comment type="caution">
    <text evidence="11">The sequence shown here is derived from an EMBL/GenBank/DDBJ whole genome shotgun (WGS) entry which is preliminary data.</text>
</comment>
<feature type="binding site" evidence="9">
    <location>
        <position position="126"/>
    </location>
    <ligand>
        <name>substrate</name>
    </ligand>
</feature>
<protein>
    <recommendedName>
        <fullName evidence="9">Dihydroorotate dehydrogenase</fullName>
        <shortName evidence="9">DHOD</shortName>
        <shortName evidence="9">DHODase</shortName>
        <shortName evidence="9">DHOdehase</shortName>
        <ecNumber evidence="9">1.3.-.-</ecNumber>
    </recommendedName>
</protein>
<comment type="subcellular location">
    <subcellularLocation>
        <location evidence="1 9">Cytoplasm</location>
    </subcellularLocation>
</comment>
<dbReference type="InterPro" id="IPR012135">
    <property type="entry name" value="Dihydroorotate_DH_1_2"/>
</dbReference>
<dbReference type="InterPro" id="IPR013785">
    <property type="entry name" value="Aldolase_TIM"/>
</dbReference>
<dbReference type="FunFam" id="3.20.20.70:FF:000027">
    <property type="entry name" value="Dihydropyrimidine dehydrogenase [NADP(+)]"/>
    <property type="match status" value="1"/>
</dbReference>
<keyword evidence="4 9" id="KW-0963">Cytoplasm</keyword>
<evidence type="ECO:0000256" key="3">
    <source>
        <dbReference type="ARBA" id="ARBA00008008"/>
    </source>
</evidence>
<dbReference type="CDD" id="cd04740">
    <property type="entry name" value="DHOD_1B_like"/>
    <property type="match status" value="1"/>
</dbReference>
<name>A0A1F7F748_UNCRA</name>
<dbReference type="InterPro" id="IPR001295">
    <property type="entry name" value="Dihydroorotate_DH_CS"/>
</dbReference>